<evidence type="ECO:0000313" key="2">
    <source>
        <dbReference type="EMBL" id="RZB60362.1"/>
    </source>
</evidence>
<keyword evidence="3" id="KW-1185">Reference proteome</keyword>
<keyword evidence="1" id="KW-1133">Transmembrane helix</keyword>
<dbReference type="SMR" id="A0A445GGJ6"/>
<reference evidence="2 3" key="1">
    <citation type="submission" date="2018-09" db="EMBL/GenBank/DDBJ databases">
        <title>A high-quality reference genome of wild soybean provides a powerful tool to mine soybean genomes.</title>
        <authorList>
            <person name="Xie M."/>
            <person name="Chung C.Y.L."/>
            <person name="Li M.-W."/>
            <person name="Wong F.-L."/>
            <person name="Chan T.-F."/>
            <person name="Lam H.-M."/>
        </authorList>
    </citation>
    <scope>NUCLEOTIDE SEQUENCE [LARGE SCALE GENOMIC DNA]</scope>
    <source>
        <strain evidence="3">cv. W05</strain>
        <tissue evidence="2">Hypocotyl of etiolated seedlings</tissue>
    </source>
</reference>
<organism evidence="2 3">
    <name type="scientific">Glycine soja</name>
    <name type="common">Wild soybean</name>
    <dbReference type="NCBI Taxonomy" id="3848"/>
    <lineage>
        <taxon>Eukaryota</taxon>
        <taxon>Viridiplantae</taxon>
        <taxon>Streptophyta</taxon>
        <taxon>Embryophyta</taxon>
        <taxon>Tracheophyta</taxon>
        <taxon>Spermatophyta</taxon>
        <taxon>Magnoliopsida</taxon>
        <taxon>eudicotyledons</taxon>
        <taxon>Gunneridae</taxon>
        <taxon>Pentapetalae</taxon>
        <taxon>rosids</taxon>
        <taxon>fabids</taxon>
        <taxon>Fabales</taxon>
        <taxon>Fabaceae</taxon>
        <taxon>Papilionoideae</taxon>
        <taxon>50 kb inversion clade</taxon>
        <taxon>NPAAA clade</taxon>
        <taxon>indigoferoid/millettioid clade</taxon>
        <taxon>Phaseoleae</taxon>
        <taxon>Glycine</taxon>
        <taxon>Glycine subgen. Soja</taxon>
    </lineage>
</organism>
<gene>
    <name evidence="2" type="ORF">D0Y65_043228</name>
</gene>
<dbReference type="EMBL" id="QZWG01000016">
    <property type="protein sequence ID" value="RZB60362.1"/>
    <property type="molecule type" value="Genomic_DNA"/>
</dbReference>
<dbReference type="Proteomes" id="UP000289340">
    <property type="component" value="Chromosome 16"/>
</dbReference>
<feature type="transmembrane region" description="Helical" evidence="1">
    <location>
        <begin position="12"/>
        <end position="33"/>
    </location>
</feature>
<comment type="caution">
    <text evidence="2">The sequence shown here is derived from an EMBL/GenBank/DDBJ whole genome shotgun (WGS) entry which is preliminary data.</text>
</comment>
<sequence>MHCKYGSVCFLVVWLLVVSFHCTFMLAVSETIFPYSLLMKRFNGCTLTWLVLCEMTRSVQQQDLALLL</sequence>
<protein>
    <submittedName>
        <fullName evidence="2">Uncharacterized protein</fullName>
    </submittedName>
</protein>
<keyword evidence="1" id="KW-0812">Transmembrane</keyword>
<keyword evidence="1" id="KW-0472">Membrane</keyword>
<evidence type="ECO:0000256" key="1">
    <source>
        <dbReference type="SAM" id="Phobius"/>
    </source>
</evidence>
<evidence type="ECO:0000313" key="3">
    <source>
        <dbReference type="Proteomes" id="UP000289340"/>
    </source>
</evidence>
<dbReference type="AlphaFoldDB" id="A0A445GGJ6"/>
<accession>A0A445GGJ6</accession>
<proteinExistence type="predicted"/>
<name>A0A445GGJ6_GLYSO</name>